<dbReference type="EMBL" id="JARXVC010000017">
    <property type="protein sequence ID" value="MDH6284013.1"/>
    <property type="molecule type" value="Genomic_DNA"/>
</dbReference>
<organism evidence="1 2">
    <name type="scientific">Prescottella agglutinans</name>
    <dbReference type="NCBI Taxonomy" id="1644129"/>
    <lineage>
        <taxon>Bacteria</taxon>
        <taxon>Bacillati</taxon>
        <taxon>Actinomycetota</taxon>
        <taxon>Actinomycetes</taxon>
        <taxon>Mycobacteriales</taxon>
        <taxon>Nocardiaceae</taxon>
        <taxon>Prescottella</taxon>
    </lineage>
</organism>
<sequence>MGFWHVFHGTNDATGLRMQFTLEDEPRGPDEIFESGKRIRDITFPAPEFGVEARYVGSFDHPPTTAELVSVGIPADDDPDDD</sequence>
<keyword evidence="2" id="KW-1185">Reference proteome</keyword>
<protein>
    <submittedName>
        <fullName evidence="1">Uncharacterized protein</fullName>
    </submittedName>
</protein>
<accession>A0ABT6MI67</accession>
<name>A0ABT6MI67_9NOCA</name>
<dbReference type="Proteomes" id="UP001160334">
    <property type="component" value="Unassembled WGS sequence"/>
</dbReference>
<comment type="caution">
    <text evidence="1">The sequence shown here is derived from an EMBL/GenBank/DDBJ whole genome shotgun (WGS) entry which is preliminary data.</text>
</comment>
<evidence type="ECO:0000313" key="1">
    <source>
        <dbReference type="EMBL" id="MDH6284013.1"/>
    </source>
</evidence>
<proteinExistence type="predicted"/>
<reference evidence="1 2" key="1">
    <citation type="submission" date="2023-04" db="EMBL/GenBank/DDBJ databases">
        <title>Forest soil microbial communities from Buena Vista Peninsula, Colon Province, Panama.</title>
        <authorList>
            <person name="Bouskill N."/>
        </authorList>
    </citation>
    <scope>NUCLEOTIDE SEQUENCE [LARGE SCALE GENOMIC DNA]</scope>
    <source>
        <strain evidence="1 2">CFH S0262</strain>
    </source>
</reference>
<evidence type="ECO:0000313" key="2">
    <source>
        <dbReference type="Proteomes" id="UP001160334"/>
    </source>
</evidence>
<dbReference type="RefSeq" id="WP_280763262.1">
    <property type="nucleotide sequence ID" value="NZ_JARXVC010000017.1"/>
</dbReference>
<gene>
    <name evidence="1" type="ORF">M2280_005264</name>
</gene>